<evidence type="ECO:0000256" key="2">
    <source>
        <dbReference type="ARBA" id="ARBA00023004"/>
    </source>
</evidence>
<feature type="domain" description="4Fe-4S ferredoxin-type" evidence="4">
    <location>
        <begin position="19"/>
        <end position="48"/>
    </location>
</feature>
<dbReference type="GO" id="GO:0046872">
    <property type="term" value="F:metal ion binding"/>
    <property type="evidence" value="ECO:0007669"/>
    <property type="project" value="UniProtKB-KW"/>
</dbReference>
<evidence type="ECO:0000256" key="1">
    <source>
        <dbReference type="ARBA" id="ARBA00022723"/>
    </source>
</evidence>
<dbReference type="PROSITE" id="PS00198">
    <property type="entry name" value="4FE4S_FER_1"/>
    <property type="match status" value="1"/>
</dbReference>
<evidence type="ECO:0000313" key="5">
    <source>
        <dbReference type="EMBL" id="KAF1084999.1"/>
    </source>
</evidence>
<dbReference type="Proteomes" id="UP000798488">
    <property type="component" value="Unassembled WGS sequence"/>
</dbReference>
<dbReference type="RefSeq" id="WP_161821530.1">
    <property type="nucleotide sequence ID" value="NZ_LSRS01000003.1"/>
</dbReference>
<reference evidence="5" key="1">
    <citation type="submission" date="2016-02" db="EMBL/GenBank/DDBJ databases">
        <title>Draft Genome Sequence of Sporotomaculum syntrophicum Strain FB, a Syntrophic Benzoate Degrader.</title>
        <authorList>
            <person name="Nobu M.K."/>
            <person name="Narihiro T."/>
            <person name="Qiu Y.-L."/>
            <person name="Ohashi A."/>
            <person name="Liu W.-T."/>
            <person name="Yuji S."/>
        </authorList>
    </citation>
    <scope>NUCLEOTIDE SEQUENCE</scope>
    <source>
        <strain evidence="5">FB</strain>
    </source>
</reference>
<keyword evidence="2" id="KW-0408">Iron</keyword>
<sequence length="100" mass="11352">MIQMHTPGQSFNDFKAGVCKNAFKGEQCIGCLKCVKACPQNTIISHRDLEKERISSIAFMIPREIPLRLSLECLWFVLKVDDFIVLQYNCSVLHYIVGGC</sequence>
<dbReference type="InterPro" id="IPR017896">
    <property type="entry name" value="4Fe4S_Fe-S-bd"/>
</dbReference>
<dbReference type="OrthoDB" id="9789936at2"/>
<evidence type="ECO:0000256" key="3">
    <source>
        <dbReference type="ARBA" id="ARBA00023014"/>
    </source>
</evidence>
<keyword evidence="6" id="KW-1185">Reference proteome</keyword>
<dbReference type="PROSITE" id="PS51379">
    <property type="entry name" value="4FE4S_FER_2"/>
    <property type="match status" value="1"/>
</dbReference>
<evidence type="ECO:0000259" key="4">
    <source>
        <dbReference type="PROSITE" id="PS51379"/>
    </source>
</evidence>
<proteinExistence type="predicted"/>
<comment type="caution">
    <text evidence="5">The sequence shown here is derived from an EMBL/GenBank/DDBJ whole genome shotgun (WGS) entry which is preliminary data.</text>
</comment>
<organism evidence="5 6">
    <name type="scientific">Sporotomaculum syntrophicum</name>
    <dbReference type="NCBI Taxonomy" id="182264"/>
    <lineage>
        <taxon>Bacteria</taxon>
        <taxon>Bacillati</taxon>
        <taxon>Bacillota</taxon>
        <taxon>Clostridia</taxon>
        <taxon>Eubacteriales</taxon>
        <taxon>Desulfallaceae</taxon>
        <taxon>Sporotomaculum</taxon>
    </lineage>
</organism>
<gene>
    <name evidence="5" type="ORF">SPSYN_01135</name>
</gene>
<dbReference type="GO" id="GO:0051536">
    <property type="term" value="F:iron-sulfur cluster binding"/>
    <property type="evidence" value="ECO:0007669"/>
    <property type="project" value="UniProtKB-KW"/>
</dbReference>
<dbReference type="Gene3D" id="3.30.70.20">
    <property type="match status" value="1"/>
</dbReference>
<protein>
    <recommendedName>
        <fullName evidence="4">4Fe-4S ferredoxin-type domain-containing protein</fullName>
    </recommendedName>
</protein>
<keyword evidence="1" id="KW-0479">Metal-binding</keyword>
<dbReference type="SUPFAM" id="SSF54862">
    <property type="entry name" value="4Fe-4S ferredoxins"/>
    <property type="match status" value="1"/>
</dbReference>
<dbReference type="EMBL" id="LSRS01000003">
    <property type="protein sequence ID" value="KAF1084999.1"/>
    <property type="molecule type" value="Genomic_DNA"/>
</dbReference>
<dbReference type="AlphaFoldDB" id="A0A9D2WPE4"/>
<keyword evidence="3" id="KW-0411">Iron-sulfur</keyword>
<dbReference type="Pfam" id="PF13237">
    <property type="entry name" value="Fer4_10"/>
    <property type="match status" value="1"/>
</dbReference>
<dbReference type="InterPro" id="IPR017900">
    <property type="entry name" value="4Fe4S_Fe_S_CS"/>
</dbReference>
<evidence type="ECO:0000313" key="6">
    <source>
        <dbReference type="Proteomes" id="UP000798488"/>
    </source>
</evidence>
<accession>A0A9D2WPE4</accession>
<name>A0A9D2WPE4_9FIRM</name>